<organism evidence="1">
    <name type="scientific">viral metagenome</name>
    <dbReference type="NCBI Taxonomy" id="1070528"/>
    <lineage>
        <taxon>unclassified sequences</taxon>
        <taxon>metagenomes</taxon>
        <taxon>organismal metagenomes</taxon>
    </lineage>
</organism>
<dbReference type="AlphaFoldDB" id="A0A6C0CYC8"/>
<name>A0A6C0CYC8_9ZZZZ</name>
<protein>
    <recommendedName>
        <fullName evidence="2">Glycosyl transferase family 1 domain-containing protein</fullName>
    </recommendedName>
</protein>
<reference evidence="1" key="1">
    <citation type="journal article" date="2020" name="Nature">
        <title>Giant virus diversity and host interactions through global metagenomics.</title>
        <authorList>
            <person name="Schulz F."/>
            <person name="Roux S."/>
            <person name="Paez-Espino D."/>
            <person name="Jungbluth S."/>
            <person name="Walsh D.A."/>
            <person name="Denef V.J."/>
            <person name="McMahon K.D."/>
            <person name="Konstantinidis K.T."/>
            <person name="Eloe-Fadrosh E.A."/>
            <person name="Kyrpides N.C."/>
            <person name="Woyke T."/>
        </authorList>
    </citation>
    <scope>NUCLEOTIDE SEQUENCE</scope>
    <source>
        <strain evidence="1">GVMAG-M-3300023110-24</strain>
    </source>
</reference>
<proteinExistence type="predicted"/>
<dbReference type="EMBL" id="MN739509">
    <property type="protein sequence ID" value="QHT09321.1"/>
    <property type="molecule type" value="Genomic_DNA"/>
</dbReference>
<accession>A0A6C0CYC8</accession>
<evidence type="ECO:0008006" key="2">
    <source>
        <dbReference type="Google" id="ProtNLM"/>
    </source>
</evidence>
<dbReference type="Gene3D" id="3.40.50.2000">
    <property type="entry name" value="Glycogen Phosphorylase B"/>
    <property type="match status" value="1"/>
</dbReference>
<evidence type="ECO:0000313" key="1">
    <source>
        <dbReference type="EMBL" id="QHT09321.1"/>
    </source>
</evidence>
<dbReference type="SUPFAM" id="SSF53756">
    <property type="entry name" value="UDP-Glycosyltransferase/glycogen phosphorylase"/>
    <property type="match status" value="1"/>
</dbReference>
<sequence>MARPIYGGWVTFTAHMSIKNNYNIYKIGNKTEKKKRKYGYGVEYQNLKIEDILSLKDIMITAIDKQYYQYLHLFPPKTKLVIHDPTELKTGKKINPLIDNKLLNKFDVFVIRKSVQEYIKKEYNIDTTLINHPFYQYPRSDAPSIYNYAVSISRIDFDKNTDIILKANKLLPDELKITIYGAENRLYVFHKLKDLEFEKYWKGKYEKTLPMLYNGNQILKSPSFMIDLSVIANDGGGTQYTFLEAIYNDCVLILHKDWIEKDNLFIDKYNCFGISNENELKDILETAYDPKYLETIRLNAKKILSNH</sequence>